<evidence type="ECO:0000256" key="2">
    <source>
        <dbReference type="ARBA" id="ARBA00022723"/>
    </source>
</evidence>
<dbReference type="SFLD" id="SFLDS00001">
    <property type="entry name" value="Enolase"/>
    <property type="match status" value="1"/>
</dbReference>
<dbReference type="PANTHER" id="PTHR48073">
    <property type="entry name" value="O-SUCCINYLBENZOATE SYNTHASE-RELATED"/>
    <property type="match status" value="1"/>
</dbReference>
<gene>
    <name evidence="8" type="ORF">DES52_1085</name>
</gene>
<dbReference type="InterPro" id="IPR013342">
    <property type="entry name" value="Mandelate_racemase_C"/>
</dbReference>
<dbReference type="Pfam" id="PF02746">
    <property type="entry name" value="MR_MLE_N"/>
    <property type="match status" value="1"/>
</dbReference>
<comment type="cofactor">
    <cofactor evidence="1">
        <name>a divalent metal cation</name>
        <dbReference type="ChEBI" id="CHEBI:60240"/>
    </cofactor>
</comment>
<evidence type="ECO:0000256" key="6">
    <source>
        <dbReference type="NCBIfam" id="TIGR01928"/>
    </source>
</evidence>
<evidence type="ECO:0000256" key="5">
    <source>
        <dbReference type="ARBA" id="ARBA00029491"/>
    </source>
</evidence>
<evidence type="ECO:0000313" key="8">
    <source>
        <dbReference type="EMBL" id="PYE53477.1"/>
    </source>
</evidence>
<keyword evidence="3" id="KW-0460">Magnesium</keyword>
<dbReference type="InterPro" id="IPR029065">
    <property type="entry name" value="Enolase_C-like"/>
</dbReference>
<dbReference type="Pfam" id="PF13378">
    <property type="entry name" value="MR_MLE_C"/>
    <property type="match status" value="1"/>
</dbReference>
<keyword evidence="4" id="KW-0456">Lyase</keyword>
<comment type="caution">
    <text evidence="8">The sequence shown here is derived from an EMBL/GenBank/DDBJ whole genome shotgun (WGS) entry which is preliminary data.</text>
</comment>
<dbReference type="Gene3D" id="3.20.20.120">
    <property type="entry name" value="Enolase-like C-terminal domain"/>
    <property type="match status" value="1"/>
</dbReference>
<reference evidence="8 9" key="1">
    <citation type="submission" date="2018-06" db="EMBL/GenBank/DDBJ databases">
        <title>Genomic Encyclopedia of Type Strains, Phase IV (KMG-IV): sequencing the most valuable type-strain genomes for metagenomic binning, comparative biology and taxonomic classification.</title>
        <authorList>
            <person name="Goeker M."/>
        </authorList>
    </citation>
    <scope>NUCLEOTIDE SEQUENCE [LARGE SCALE GENOMIC DNA]</scope>
    <source>
        <strain evidence="8 9">DSM 18048</strain>
    </source>
</reference>
<dbReference type="EMBL" id="QJSX01000008">
    <property type="protein sequence ID" value="PYE53477.1"/>
    <property type="molecule type" value="Genomic_DNA"/>
</dbReference>
<accession>A0A318S716</accession>
<dbReference type="SFLD" id="SFLDF00009">
    <property type="entry name" value="o-succinylbenzoate_synthase"/>
    <property type="match status" value="1"/>
</dbReference>
<dbReference type="UniPathway" id="UPA00079"/>
<sequence>MKIEAAELRVLELPMRFSFETSFGAQRRRFVPLLTLHADGVEGYAEGVMDHLPLYLEETLPGAVTFVREQLLPRVLGVDFETPEALARTLSVYRGNRMARAMVEMAFWDAWAKSLDLPLWRLLGGVRTLIPVGVSIGIQDSLEATREQALRYAAEGYRRVKLKIKPGWDVEPVRAVREALPDIALTVDANSAYTLTDTGALQALDAYHLKYIEQPLAHDDLTDHAELQARLRTPVCLDESITSLQGARKALALQAARVVNLKVARVGGHLEARRIHDLTLAFDAPIWCGGMMETGVGRAHNLHLSTLQNYTQPGDTASGSRYWDKDIIEEPLEAREGYQTVPPGSGIGVTLDLAFIDSVTRARHDVRPSAFPIPAEVY</sequence>
<dbReference type="InterPro" id="IPR010197">
    <property type="entry name" value="OSBS/NAAAR"/>
</dbReference>
<dbReference type="GO" id="GO:0046872">
    <property type="term" value="F:metal ion binding"/>
    <property type="evidence" value="ECO:0007669"/>
    <property type="project" value="UniProtKB-KW"/>
</dbReference>
<dbReference type="SUPFAM" id="SSF51604">
    <property type="entry name" value="Enolase C-terminal domain-like"/>
    <property type="match status" value="1"/>
</dbReference>
<dbReference type="UniPathway" id="UPA01057">
    <property type="reaction ID" value="UER00165"/>
</dbReference>
<dbReference type="SMART" id="SM00922">
    <property type="entry name" value="MR_MLE"/>
    <property type="match status" value="1"/>
</dbReference>
<dbReference type="AlphaFoldDB" id="A0A318S716"/>
<name>A0A318S716_9DEIO</name>
<dbReference type="GO" id="GO:0043748">
    <property type="term" value="F:O-succinylbenzoate synthase activity"/>
    <property type="evidence" value="ECO:0007669"/>
    <property type="project" value="UniProtKB-EC"/>
</dbReference>
<dbReference type="EC" id="4.2.1.113" evidence="5 6"/>
<dbReference type="GO" id="GO:0016854">
    <property type="term" value="F:racemase and epimerase activity"/>
    <property type="evidence" value="ECO:0007669"/>
    <property type="project" value="UniProtKB-ARBA"/>
</dbReference>
<evidence type="ECO:0000259" key="7">
    <source>
        <dbReference type="SMART" id="SM00922"/>
    </source>
</evidence>
<dbReference type="GO" id="GO:0009234">
    <property type="term" value="P:menaquinone biosynthetic process"/>
    <property type="evidence" value="ECO:0007669"/>
    <property type="project" value="UniProtKB-UniRule"/>
</dbReference>
<protein>
    <recommendedName>
        <fullName evidence="5 6">o-succinylbenzoate synthase</fullName>
        <ecNumber evidence="5 6">4.2.1.113</ecNumber>
    </recommendedName>
</protein>
<proteinExistence type="predicted"/>
<evidence type="ECO:0000256" key="4">
    <source>
        <dbReference type="ARBA" id="ARBA00023239"/>
    </source>
</evidence>
<keyword evidence="9" id="KW-1185">Reference proteome</keyword>
<feature type="domain" description="Mandelate racemase/muconate lactonizing enzyme C-terminal" evidence="7">
    <location>
        <begin position="142"/>
        <end position="234"/>
    </location>
</feature>
<keyword evidence="2" id="KW-0479">Metal-binding</keyword>
<dbReference type="NCBIfam" id="TIGR01928">
    <property type="entry name" value="menC_lowGC_arch"/>
    <property type="match status" value="1"/>
</dbReference>
<dbReference type="SUPFAM" id="SSF54826">
    <property type="entry name" value="Enolase N-terminal domain-like"/>
    <property type="match status" value="1"/>
</dbReference>
<evidence type="ECO:0000313" key="9">
    <source>
        <dbReference type="Proteomes" id="UP000248326"/>
    </source>
</evidence>
<evidence type="ECO:0000256" key="1">
    <source>
        <dbReference type="ARBA" id="ARBA00001968"/>
    </source>
</evidence>
<evidence type="ECO:0000256" key="3">
    <source>
        <dbReference type="ARBA" id="ARBA00022842"/>
    </source>
</evidence>
<dbReference type="SFLD" id="SFLDG00180">
    <property type="entry name" value="muconate_cycloisomerase"/>
    <property type="match status" value="1"/>
</dbReference>
<dbReference type="PANTHER" id="PTHR48073:SF5">
    <property type="entry name" value="O-SUCCINYLBENZOATE SYNTHASE"/>
    <property type="match status" value="1"/>
</dbReference>
<dbReference type="InterPro" id="IPR029017">
    <property type="entry name" value="Enolase-like_N"/>
</dbReference>
<dbReference type="InterPro" id="IPR013341">
    <property type="entry name" value="Mandelate_racemase_N_dom"/>
</dbReference>
<dbReference type="CDD" id="cd03317">
    <property type="entry name" value="NAAAR"/>
    <property type="match status" value="1"/>
</dbReference>
<organism evidence="8 9">
    <name type="scientific">Deinococcus yavapaiensis KR-236</name>
    <dbReference type="NCBI Taxonomy" id="694435"/>
    <lineage>
        <taxon>Bacteria</taxon>
        <taxon>Thermotogati</taxon>
        <taxon>Deinococcota</taxon>
        <taxon>Deinococci</taxon>
        <taxon>Deinococcales</taxon>
        <taxon>Deinococcaceae</taxon>
        <taxon>Deinococcus</taxon>
    </lineage>
</organism>
<dbReference type="InterPro" id="IPR036849">
    <property type="entry name" value="Enolase-like_C_sf"/>
</dbReference>
<dbReference type="Gene3D" id="3.30.390.10">
    <property type="entry name" value="Enolase-like, N-terminal domain"/>
    <property type="match status" value="1"/>
</dbReference>
<dbReference type="Proteomes" id="UP000248326">
    <property type="component" value="Unassembled WGS sequence"/>
</dbReference>